<evidence type="ECO:0000313" key="2">
    <source>
        <dbReference type="EMBL" id="GAA1745418.1"/>
    </source>
</evidence>
<dbReference type="RefSeq" id="WP_425545815.1">
    <property type="nucleotide sequence ID" value="NZ_BAAAME010000004.1"/>
</dbReference>
<dbReference type="Gene3D" id="3.40.50.1820">
    <property type="entry name" value="alpha/beta hydrolase"/>
    <property type="match status" value="1"/>
</dbReference>
<keyword evidence="3" id="KW-1185">Reference proteome</keyword>
<dbReference type="SUPFAM" id="SSF53474">
    <property type="entry name" value="alpha/beta-Hydrolases"/>
    <property type="match status" value="1"/>
</dbReference>
<dbReference type="GO" id="GO:0016787">
    <property type="term" value="F:hydrolase activity"/>
    <property type="evidence" value="ECO:0007669"/>
    <property type="project" value="UniProtKB-KW"/>
</dbReference>
<feature type="chain" id="PRO_5046846769" evidence="1">
    <location>
        <begin position="30"/>
        <end position="306"/>
    </location>
</feature>
<dbReference type="InterPro" id="IPR029058">
    <property type="entry name" value="AB_hydrolase_fold"/>
</dbReference>
<comment type="caution">
    <text evidence="2">The sequence shown here is derived from an EMBL/GenBank/DDBJ whole genome shotgun (WGS) entry which is preliminary data.</text>
</comment>
<gene>
    <name evidence="2" type="ORF">GCM10009710_26800</name>
</gene>
<proteinExistence type="predicted"/>
<feature type="signal peptide" evidence="1">
    <location>
        <begin position="1"/>
        <end position="29"/>
    </location>
</feature>
<dbReference type="EMBL" id="BAAAME010000004">
    <property type="protein sequence ID" value="GAA1745418.1"/>
    <property type="molecule type" value="Genomic_DNA"/>
</dbReference>
<evidence type="ECO:0000313" key="3">
    <source>
        <dbReference type="Proteomes" id="UP001501057"/>
    </source>
</evidence>
<reference evidence="3" key="1">
    <citation type="journal article" date="2019" name="Int. J. Syst. Evol. Microbiol.">
        <title>The Global Catalogue of Microorganisms (GCM) 10K type strain sequencing project: providing services to taxonomists for standard genome sequencing and annotation.</title>
        <authorList>
            <consortium name="The Broad Institute Genomics Platform"/>
            <consortium name="The Broad Institute Genome Sequencing Center for Infectious Disease"/>
            <person name="Wu L."/>
            <person name="Ma J."/>
        </authorList>
    </citation>
    <scope>NUCLEOTIDE SEQUENCE [LARGE SCALE GENOMIC DNA]</scope>
    <source>
        <strain evidence="3">JCM 13518</strain>
    </source>
</reference>
<sequence length="306" mass="31337">MRTIGASVRLVAAAVVAGIALVAPTSAQAAPAPTSAPAAAVPDLAAAAPVTKGWNNWSCTPSAAHPRPVVLVHGLGATDVLNFAVLAPRLVSAGYCVFSQTYGTTYYPAVGGLAPMEQSAAQLGTFVDRVQAATGSTKVDIVGHSEGTTVPAYYLKFLGGAQEVGTFVGFGSNFAGTTLSGLGSLARAIGFQPILDAGGCTACSQFLPGSDFMNRLNDGGNAVAGPRYVSIMSKLDTIVTPYTSGTLTTTTGADITNVVLQDYARWDFVGHLGQAIDPNVVNLVLHHLDPQRTPLARAVPFTTFGV</sequence>
<dbReference type="Proteomes" id="UP001501057">
    <property type="component" value="Unassembled WGS sequence"/>
</dbReference>
<dbReference type="PANTHER" id="PTHR32015">
    <property type="entry name" value="FASTING INDUCED LIPASE"/>
    <property type="match status" value="1"/>
</dbReference>
<protein>
    <submittedName>
        <fullName evidence="2">Alpha/beta hydrolase</fullName>
    </submittedName>
</protein>
<evidence type="ECO:0000256" key="1">
    <source>
        <dbReference type="SAM" id="SignalP"/>
    </source>
</evidence>
<organism evidence="2 3">
    <name type="scientific">Aeromicrobium alkaliterrae</name>
    <dbReference type="NCBI Taxonomy" id="302168"/>
    <lineage>
        <taxon>Bacteria</taxon>
        <taxon>Bacillati</taxon>
        <taxon>Actinomycetota</taxon>
        <taxon>Actinomycetes</taxon>
        <taxon>Propionibacteriales</taxon>
        <taxon>Nocardioidaceae</taxon>
        <taxon>Aeromicrobium</taxon>
    </lineage>
</organism>
<keyword evidence="1" id="KW-0732">Signal</keyword>
<keyword evidence="2" id="KW-0378">Hydrolase</keyword>
<dbReference type="PANTHER" id="PTHR32015:SF1">
    <property type="entry name" value="LIPASE"/>
    <property type="match status" value="1"/>
</dbReference>
<dbReference type="InterPro" id="IPR002918">
    <property type="entry name" value="Lipase_EstA/Esterase_EstB"/>
</dbReference>
<dbReference type="Pfam" id="PF01674">
    <property type="entry name" value="Lipase_2"/>
    <property type="match status" value="1"/>
</dbReference>
<accession>A0ABP4W4S4</accession>
<name>A0ABP4W4S4_9ACTN</name>